<accession>A0A061H8V6</accession>
<dbReference type="HOGENOM" id="CLU_170519_0_0_1"/>
<proteinExistence type="predicted"/>
<evidence type="ECO:0000313" key="2">
    <source>
        <dbReference type="Proteomes" id="UP000053664"/>
    </source>
</evidence>
<dbReference type="Proteomes" id="UP000053664">
    <property type="component" value="Unassembled WGS sequence"/>
</dbReference>
<evidence type="ECO:0000313" key="1">
    <source>
        <dbReference type="EMBL" id="EPQ28455.1"/>
    </source>
</evidence>
<organism evidence="1 2">
    <name type="scientific">Pseudozyma flocculosa PF-1</name>
    <dbReference type="NCBI Taxonomy" id="1277687"/>
    <lineage>
        <taxon>Eukaryota</taxon>
        <taxon>Fungi</taxon>
        <taxon>Dikarya</taxon>
        <taxon>Basidiomycota</taxon>
        <taxon>Ustilaginomycotina</taxon>
        <taxon>Ustilaginomycetes</taxon>
        <taxon>Ustilaginales</taxon>
        <taxon>Ustilaginaceae</taxon>
        <taxon>Pseudozyma</taxon>
    </lineage>
</organism>
<reference evidence="1 2" key="1">
    <citation type="journal article" date="2013" name="Plant Cell">
        <title>The transition from a phytopathogenic smut ancestor to an anamorphic biocontrol agent deciphered by comparative whole-genome analysis.</title>
        <authorList>
            <person name="Lefebvre F."/>
            <person name="Joly D.L."/>
            <person name="Labbe C."/>
            <person name="Teichmann B."/>
            <person name="Linning R."/>
            <person name="Belzile F."/>
            <person name="Bakkeren G."/>
            <person name="Belanger R.R."/>
        </authorList>
    </citation>
    <scope>NUCLEOTIDE SEQUENCE [LARGE SCALE GENOMIC DNA]</scope>
    <source>
        <strain evidence="1 2">PF-1</strain>
    </source>
</reference>
<dbReference type="KEGG" id="pfp:PFL1_03758"/>
<dbReference type="RefSeq" id="XP_007879473.1">
    <property type="nucleotide sequence ID" value="XM_007881282.1"/>
</dbReference>
<sequence length="88" mass="9805">MATSSSRGAGRSWTKEEVIKLFHMVYERKPLSAKAAAEMLGRTEMSCTLKVVNLHKVIEDLVGQWAESGSASTSIKVKPKKRKIKKDE</sequence>
<gene>
    <name evidence="1" type="ORF">PFL1_03758</name>
</gene>
<name>A0A061H8V6_9BASI</name>
<dbReference type="EMBL" id="KE361634">
    <property type="protein sequence ID" value="EPQ28455.1"/>
    <property type="molecule type" value="Genomic_DNA"/>
</dbReference>
<dbReference type="AlphaFoldDB" id="A0A061H8V6"/>
<protein>
    <submittedName>
        <fullName evidence="1">Uncharacterized protein</fullName>
    </submittedName>
</protein>
<dbReference type="GeneID" id="19317866"/>